<reference evidence="1" key="1">
    <citation type="submission" date="2023-10" db="EMBL/GenBank/DDBJ databases">
        <authorList>
            <person name="Chen Y."/>
            <person name="Shah S."/>
            <person name="Dougan E. K."/>
            <person name="Thang M."/>
            <person name="Chan C."/>
        </authorList>
    </citation>
    <scope>NUCLEOTIDE SEQUENCE [LARGE SCALE GENOMIC DNA]</scope>
</reference>
<evidence type="ECO:0000313" key="2">
    <source>
        <dbReference type="Proteomes" id="UP001189429"/>
    </source>
</evidence>
<dbReference type="EMBL" id="CAUYUJ010001348">
    <property type="protein sequence ID" value="CAK0795485.1"/>
    <property type="molecule type" value="Genomic_DNA"/>
</dbReference>
<gene>
    <name evidence="1" type="ORF">PCOR1329_LOCUS5151</name>
</gene>
<sequence>MPPPLRPCSARAATPPSMLFLPGKRRSPERALAGASLVTFAELAWQRFGEALPKKVADFAKGVAGVSVWNTNGTPYVYPCEVFKLLRRFSESDIERLHKSSSSVVAVCAGCSCPRSAGQEDPNDRVWRCVGCFIDWYGCYL</sequence>
<keyword evidence="2" id="KW-1185">Reference proteome</keyword>
<organism evidence="1 2">
    <name type="scientific">Prorocentrum cordatum</name>
    <dbReference type="NCBI Taxonomy" id="2364126"/>
    <lineage>
        <taxon>Eukaryota</taxon>
        <taxon>Sar</taxon>
        <taxon>Alveolata</taxon>
        <taxon>Dinophyceae</taxon>
        <taxon>Prorocentrales</taxon>
        <taxon>Prorocentraceae</taxon>
        <taxon>Prorocentrum</taxon>
    </lineage>
</organism>
<protein>
    <submittedName>
        <fullName evidence="1">Uncharacterized protein</fullName>
    </submittedName>
</protein>
<comment type="caution">
    <text evidence="1">The sequence shown here is derived from an EMBL/GenBank/DDBJ whole genome shotgun (WGS) entry which is preliminary data.</text>
</comment>
<accession>A0ABN9PQT8</accession>
<evidence type="ECO:0000313" key="1">
    <source>
        <dbReference type="EMBL" id="CAK0795485.1"/>
    </source>
</evidence>
<name>A0ABN9PQT8_9DINO</name>
<proteinExistence type="predicted"/>
<dbReference type="Proteomes" id="UP001189429">
    <property type="component" value="Unassembled WGS sequence"/>
</dbReference>